<dbReference type="EMBL" id="GBXM01040059">
    <property type="protein sequence ID" value="JAH68518.1"/>
    <property type="molecule type" value="Transcribed_RNA"/>
</dbReference>
<evidence type="ECO:0000313" key="1">
    <source>
        <dbReference type="EMBL" id="JAH68518.1"/>
    </source>
</evidence>
<dbReference type="AlphaFoldDB" id="A0A0E9UU71"/>
<reference evidence="1" key="2">
    <citation type="journal article" date="2015" name="Fish Shellfish Immunol.">
        <title>Early steps in the European eel (Anguilla anguilla)-Vibrio vulnificus interaction in the gills: Role of the RtxA13 toxin.</title>
        <authorList>
            <person name="Callol A."/>
            <person name="Pajuelo D."/>
            <person name="Ebbesson L."/>
            <person name="Teles M."/>
            <person name="MacKenzie S."/>
            <person name="Amaro C."/>
        </authorList>
    </citation>
    <scope>NUCLEOTIDE SEQUENCE</scope>
</reference>
<reference evidence="1" key="1">
    <citation type="submission" date="2014-11" db="EMBL/GenBank/DDBJ databases">
        <authorList>
            <person name="Amaro Gonzalez C."/>
        </authorList>
    </citation>
    <scope>NUCLEOTIDE SEQUENCE</scope>
</reference>
<name>A0A0E9UU71_ANGAN</name>
<accession>A0A0E9UU71</accession>
<protein>
    <submittedName>
        <fullName evidence="1">Uncharacterized protein</fullName>
    </submittedName>
</protein>
<sequence>MWPQDYWQSLDQAQGLNSLIQHNESDPGLLWHHIQELAVKRAGGH</sequence>
<proteinExistence type="predicted"/>
<organism evidence="1">
    <name type="scientific">Anguilla anguilla</name>
    <name type="common">European freshwater eel</name>
    <name type="synonym">Muraena anguilla</name>
    <dbReference type="NCBI Taxonomy" id="7936"/>
    <lineage>
        <taxon>Eukaryota</taxon>
        <taxon>Metazoa</taxon>
        <taxon>Chordata</taxon>
        <taxon>Craniata</taxon>
        <taxon>Vertebrata</taxon>
        <taxon>Euteleostomi</taxon>
        <taxon>Actinopterygii</taxon>
        <taxon>Neopterygii</taxon>
        <taxon>Teleostei</taxon>
        <taxon>Anguilliformes</taxon>
        <taxon>Anguillidae</taxon>
        <taxon>Anguilla</taxon>
    </lineage>
</organism>